<keyword evidence="4 6" id="KW-0479">Metal-binding</keyword>
<evidence type="ECO:0000313" key="7">
    <source>
        <dbReference type="EMBL" id="KAK5992629.1"/>
    </source>
</evidence>
<dbReference type="InterPro" id="IPR017972">
    <property type="entry name" value="Cyt_P450_CS"/>
</dbReference>
<dbReference type="Gene3D" id="1.10.630.10">
    <property type="entry name" value="Cytochrome P450"/>
    <property type="match status" value="1"/>
</dbReference>
<dbReference type="PANTHER" id="PTHR24305:SF166">
    <property type="entry name" value="CYTOCHROME P450 12A4, MITOCHONDRIAL-RELATED"/>
    <property type="match status" value="1"/>
</dbReference>
<comment type="caution">
    <text evidence="7">The sequence shown here is derived from an EMBL/GenBank/DDBJ whole genome shotgun (WGS) entry which is preliminary data.</text>
</comment>
<dbReference type="PANTHER" id="PTHR24305">
    <property type="entry name" value="CYTOCHROME P450"/>
    <property type="match status" value="1"/>
</dbReference>
<accession>A0ABR0SKQ5</accession>
<keyword evidence="6 7" id="KW-0503">Monooxygenase</keyword>
<protein>
    <submittedName>
        <fullName evidence="7">Cytochrome P450 monooxygenase ppzG</fullName>
    </submittedName>
</protein>
<evidence type="ECO:0000256" key="4">
    <source>
        <dbReference type="ARBA" id="ARBA00022723"/>
    </source>
</evidence>
<keyword evidence="6" id="KW-0560">Oxidoreductase</keyword>
<evidence type="ECO:0000256" key="2">
    <source>
        <dbReference type="ARBA" id="ARBA00010617"/>
    </source>
</evidence>
<comment type="similarity">
    <text evidence="2 6">Belongs to the cytochrome P450 family.</text>
</comment>
<dbReference type="InterPro" id="IPR036396">
    <property type="entry name" value="Cyt_P450_sf"/>
</dbReference>
<dbReference type="SUPFAM" id="SSF48264">
    <property type="entry name" value="Cytochrome P450"/>
    <property type="match status" value="1"/>
</dbReference>
<gene>
    <name evidence="7" type="ORF">PT974_06044</name>
</gene>
<name>A0ABR0SKQ5_9HYPO</name>
<reference evidence="7 8" key="1">
    <citation type="submission" date="2024-01" db="EMBL/GenBank/DDBJ databases">
        <title>Complete genome of Cladobotryum mycophilum ATHUM6906.</title>
        <authorList>
            <person name="Christinaki A.C."/>
            <person name="Myridakis A.I."/>
            <person name="Kouvelis V.N."/>
        </authorList>
    </citation>
    <scope>NUCLEOTIDE SEQUENCE [LARGE SCALE GENOMIC DNA]</scope>
    <source>
        <strain evidence="7 8">ATHUM6906</strain>
    </source>
</reference>
<evidence type="ECO:0000313" key="8">
    <source>
        <dbReference type="Proteomes" id="UP001338125"/>
    </source>
</evidence>
<evidence type="ECO:0000256" key="1">
    <source>
        <dbReference type="ARBA" id="ARBA00001971"/>
    </source>
</evidence>
<keyword evidence="5 6" id="KW-0408">Iron</keyword>
<sequence>MLHNNIELHKKYGPVIRTAPNQLDFCNPAAYHDIYSSGFNGIKDPESYEHLGGEEPTFFTMSESAEFRARYRPVASLFGKRHYDRCEPSIRESRDKKVELFCRLLSVQARAQQPCNLGTGYRSLTLKIAMDFIFSSVPDHLKCLASENFDDPLTVATGLAMNWTVWLARGFPNVNKLAFALPHCLVGLFTRAFEGSIQVGEILEAALEHEKDPNTPKNVDSMIQRLLNAHLDSKSDSTQPHSDNVLLSEVEVTMWGGMIDLSNIFPFGTFMVSRDLMLQQRLYEELKSLWSDLNTPVPSYTVLRELPLLNGVVKESMRLTHGVVTGPPRLVCEGSQIDGHLIPAKAVVAAPSYFVHMDAETFADPEKFDPERWFGNDYSESLVVFSKGRRMCPASHLSYIEMFLTFASVFRRYRVTPYETTIDHFNWNQYFSIQFNQRPLRVMLEERID</sequence>
<comment type="cofactor">
    <cofactor evidence="1">
        <name>heme</name>
        <dbReference type="ChEBI" id="CHEBI:30413"/>
    </cofactor>
</comment>
<evidence type="ECO:0000256" key="6">
    <source>
        <dbReference type="RuleBase" id="RU000461"/>
    </source>
</evidence>
<dbReference type="Pfam" id="PF00067">
    <property type="entry name" value="p450"/>
    <property type="match status" value="1"/>
</dbReference>
<dbReference type="PRINTS" id="PR00463">
    <property type="entry name" value="EP450I"/>
</dbReference>
<proteinExistence type="inferred from homology"/>
<dbReference type="InterPro" id="IPR001128">
    <property type="entry name" value="Cyt_P450"/>
</dbReference>
<evidence type="ECO:0000256" key="3">
    <source>
        <dbReference type="ARBA" id="ARBA00022617"/>
    </source>
</evidence>
<dbReference type="InterPro" id="IPR002401">
    <property type="entry name" value="Cyt_P450_E_grp-I"/>
</dbReference>
<dbReference type="Proteomes" id="UP001338125">
    <property type="component" value="Unassembled WGS sequence"/>
</dbReference>
<dbReference type="GO" id="GO:0004497">
    <property type="term" value="F:monooxygenase activity"/>
    <property type="evidence" value="ECO:0007669"/>
    <property type="project" value="UniProtKB-KW"/>
</dbReference>
<organism evidence="7 8">
    <name type="scientific">Cladobotryum mycophilum</name>
    <dbReference type="NCBI Taxonomy" id="491253"/>
    <lineage>
        <taxon>Eukaryota</taxon>
        <taxon>Fungi</taxon>
        <taxon>Dikarya</taxon>
        <taxon>Ascomycota</taxon>
        <taxon>Pezizomycotina</taxon>
        <taxon>Sordariomycetes</taxon>
        <taxon>Hypocreomycetidae</taxon>
        <taxon>Hypocreales</taxon>
        <taxon>Hypocreaceae</taxon>
        <taxon>Cladobotryum</taxon>
    </lineage>
</organism>
<dbReference type="EMBL" id="JAVFKD010000012">
    <property type="protein sequence ID" value="KAK5992629.1"/>
    <property type="molecule type" value="Genomic_DNA"/>
</dbReference>
<dbReference type="PROSITE" id="PS00086">
    <property type="entry name" value="CYTOCHROME_P450"/>
    <property type="match status" value="1"/>
</dbReference>
<keyword evidence="8" id="KW-1185">Reference proteome</keyword>
<keyword evidence="3 6" id="KW-0349">Heme</keyword>
<dbReference type="InterPro" id="IPR050121">
    <property type="entry name" value="Cytochrome_P450_monoxygenase"/>
</dbReference>
<evidence type="ECO:0000256" key="5">
    <source>
        <dbReference type="ARBA" id="ARBA00023004"/>
    </source>
</evidence>